<evidence type="ECO:0008006" key="3">
    <source>
        <dbReference type="Google" id="ProtNLM"/>
    </source>
</evidence>
<dbReference type="EMBL" id="FJ591094">
    <property type="protein sequence ID" value="ACL81416.1"/>
    <property type="molecule type" value="Genomic_DNA"/>
</dbReference>
<organism evidence="1 2">
    <name type="scientific">Sulfitobacter phage EE36phi1</name>
    <dbReference type="NCBI Taxonomy" id="490913"/>
    <lineage>
        <taxon>Viruses</taxon>
        <taxon>Duplodnaviria</taxon>
        <taxon>Heunggongvirae</taxon>
        <taxon>Uroviricota</taxon>
        <taxon>Caudoviricetes</taxon>
        <taxon>Schitoviridae</taxon>
        <taxon>Rhodovirinae</taxon>
        <taxon>Aorunvirus</taxon>
        <taxon>Aorunvirus EE36phi1</taxon>
    </lineage>
</organism>
<evidence type="ECO:0000313" key="2">
    <source>
        <dbReference type="Proteomes" id="UP000002342"/>
    </source>
</evidence>
<reference evidence="1 2" key="1">
    <citation type="journal article" date="2009" name="Environ. Microbiol.">
        <title>Genome sequences of two novel phages infecting marine roseobacters.</title>
        <authorList>
            <person name="Zhao Y."/>
            <person name="Wang K."/>
            <person name="Jiao N."/>
            <person name="Chen F."/>
        </authorList>
    </citation>
    <scope>NUCLEOTIDE SEQUENCE</scope>
    <source>
        <strain evidence="1">EE36P1</strain>
    </source>
</reference>
<dbReference type="RefSeq" id="YP_002898998.1">
    <property type="nucleotide sequence ID" value="NC_012696.1"/>
</dbReference>
<dbReference type="Proteomes" id="UP000002342">
    <property type="component" value="Segment"/>
</dbReference>
<dbReference type="OrthoDB" id="38610at10239"/>
<protein>
    <recommendedName>
        <fullName evidence="3">Lipoprotein</fullName>
    </recommendedName>
</protein>
<sequence>MNLRTKHLLPKVLLAPVLLLLVGCSGWSADGVRVQPLPENVSAPCPHPSDVIRGVNGTSVGSDEIRMGRLGDALIECGQEKDIAVQGYEQLSKILR</sequence>
<dbReference type="KEGG" id="vg:7874803"/>
<dbReference type="PROSITE" id="PS51257">
    <property type="entry name" value="PROKAR_LIPOPROTEIN"/>
    <property type="match status" value="1"/>
</dbReference>
<name>C4NTF0_9CAUD</name>
<keyword evidence="2" id="KW-1185">Reference proteome</keyword>
<accession>C4NTF0</accession>
<evidence type="ECO:0000313" key="1">
    <source>
        <dbReference type="EMBL" id="ACL81416.1"/>
    </source>
</evidence>
<proteinExistence type="predicted"/>
<dbReference type="GeneID" id="7874803"/>